<evidence type="ECO:0000313" key="2">
    <source>
        <dbReference type="EMBL" id="WXK74707.1"/>
    </source>
</evidence>
<proteinExistence type="predicted"/>
<dbReference type="PANTHER" id="PTHR34400">
    <property type="match status" value="1"/>
</dbReference>
<dbReference type="Gene3D" id="1.20.1260.10">
    <property type="match status" value="1"/>
</dbReference>
<dbReference type="PANTHER" id="PTHR34400:SF4">
    <property type="entry name" value="MEMBRANE PROTEIN"/>
    <property type="match status" value="1"/>
</dbReference>
<gene>
    <name evidence="2" type="ORF">WAB15_01245</name>
</gene>
<sequence>MNTLPYARSKNRIVELMEQPAERRDADWMRDAAQQAILLELATLPPYLCGMWSIDTSTGDGSVLRALREIVFDEMSHFGLACNLLTTLGGTPALDDASVVPTYPGPLPGGVRPELTVFLSGLTTDAAEMYSLIEQPDQPLAKVAAPHPSIGAFYTALLEAFRAHPERITGARQLTLHFGHGAGNPVVSLATLAAVEKAIGVIKEQGEGTSASPENPHPGAAGELAHYYAFREIFHKRRLRKNPGTGKFEFTGAEIPMPDTLPMGIVPAGGWPRTGPSAPDAGTTQLLDEFNQAYSKLLRLLQDAWRRDDAGEAEGFLFEAIAQMSVLQDPAQQLMARPLPGGGKNYGPEFLYVTP</sequence>
<reference evidence="2 3" key="1">
    <citation type="submission" date="2024-03" db="EMBL/GenBank/DDBJ databases">
        <title>The complete genome of Streptomyces sirii sp.nov.</title>
        <authorList>
            <person name="Zakalyukina Y.V."/>
            <person name="Belik A.R."/>
            <person name="Biryukov M.V."/>
            <person name="Baturina O.A."/>
            <person name="Kabilov M.R."/>
        </authorList>
    </citation>
    <scope>NUCLEOTIDE SEQUENCE [LARGE SCALE GENOMIC DNA]</scope>
    <source>
        <strain evidence="2 3">BP-8</strain>
    </source>
</reference>
<evidence type="ECO:0000313" key="3">
    <source>
        <dbReference type="Proteomes" id="UP001626628"/>
    </source>
</evidence>
<dbReference type="RefSeq" id="WP_407284938.1">
    <property type="nucleotide sequence ID" value="NZ_CP147982.1"/>
</dbReference>
<dbReference type="EMBL" id="CP147982">
    <property type="protein sequence ID" value="WXK74707.1"/>
    <property type="molecule type" value="Genomic_DNA"/>
</dbReference>
<protein>
    <submittedName>
        <fullName evidence="2">Ferritin-like protein</fullName>
    </submittedName>
</protein>
<organism evidence="2 3">
    <name type="scientific">Streptomyces sirii</name>
    <dbReference type="NCBI Taxonomy" id="3127701"/>
    <lineage>
        <taxon>Bacteria</taxon>
        <taxon>Bacillati</taxon>
        <taxon>Actinomycetota</taxon>
        <taxon>Actinomycetes</taxon>
        <taxon>Kitasatosporales</taxon>
        <taxon>Streptomycetaceae</taxon>
        <taxon>Streptomyces</taxon>
    </lineage>
</organism>
<keyword evidence="3" id="KW-1185">Reference proteome</keyword>
<dbReference type="Pfam" id="PF12902">
    <property type="entry name" value="Ferritin-like"/>
    <property type="match status" value="1"/>
</dbReference>
<dbReference type="InterPro" id="IPR012347">
    <property type="entry name" value="Ferritin-like"/>
</dbReference>
<name>A0ABZ2QIG5_9ACTN</name>
<dbReference type="Proteomes" id="UP001626628">
    <property type="component" value="Chromosome"/>
</dbReference>
<evidence type="ECO:0000259" key="1">
    <source>
        <dbReference type="Pfam" id="PF12902"/>
    </source>
</evidence>
<dbReference type="InterPro" id="IPR026820">
    <property type="entry name" value="VioB/RebD_dom"/>
</dbReference>
<accession>A0ABZ2QIG5</accession>
<feature type="domain" description="Iminophenyl-pyruvate dimer synthase" evidence="1">
    <location>
        <begin position="34"/>
        <end position="235"/>
    </location>
</feature>